<keyword evidence="1" id="KW-0472">Membrane</keyword>
<dbReference type="InterPro" id="IPR042307">
    <property type="entry name" value="Reeler_sf"/>
</dbReference>
<protein>
    <recommendedName>
        <fullName evidence="2">Reelin domain-containing protein</fullName>
    </recommendedName>
</protein>
<accession>A0A9D4HJ26</accession>
<dbReference type="InterPro" id="IPR051237">
    <property type="entry name" value="Ferric-chelate_Red/DefProt"/>
</dbReference>
<dbReference type="Pfam" id="PF02014">
    <property type="entry name" value="Reeler"/>
    <property type="match status" value="2"/>
</dbReference>
<dbReference type="Gene3D" id="2.60.40.4060">
    <property type="entry name" value="Reeler domain"/>
    <property type="match status" value="1"/>
</dbReference>
<organism evidence="3 4">
    <name type="scientific">Dreissena polymorpha</name>
    <name type="common">Zebra mussel</name>
    <name type="synonym">Mytilus polymorpha</name>
    <dbReference type="NCBI Taxonomy" id="45954"/>
    <lineage>
        <taxon>Eukaryota</taxon>
        <taxon>Metazoa</taxon>
        <taxon>Spiralia</taxon>
        <taxon>Lophotrochozoa</taxon>
        <taxon>Mollusca</taxon>
        <taxon>Bivalvia</taxon>
        <taxon>Autobranchia</taxon>
        <taxon>Heteroconchia</taxon>
        <taxon>Euheterodonta</taxon>
        <taxon>Imparidentia</taxon>
        <taxon>Neoheterodontei</taxon>
        <taxon>Myida</taxon>
        <taxon>Dreissenoidea</taxon>
        <taxon>Dreissenidae</taxon>
        <taxon>Dreissena</taxon>
    </lineage>
</organism>
<keyword evidence="1" id="KW-1133">Transmembrane helix</keyword>
<comment type="caution">
    <text evidence="3">The sequence shown here is derived from an EMBL/GenBank/DDBJ whole genome shotgun (WGS) entry which is preliminary data.</text>
</comment>
<feature type="transmembrane region" description="Helical" evidence="1">
    <location>
        <begin position="258"/>
        <end position="284"/>
    </location>
</feature>
<dbReference type="Proteomes" id="UP000828390">
    <property type="component" value="Unassembled WGS sequence"/>
</dbReference>
<dbReference type="PANTHER" id="PTHR45828">
    <property type="entry name" value="CYTOCHROME B561/FERRIC REDUCTASE TRANSMEMBRANE"/>
    <property type="match status" value="1"/>
</dbReference>
<dbReference type="EMBL" id="JAIWYP010000013">
    <property type="protein sequence ID" value="KAH3719283.1"/>
    <property type="molecule type" value="Genomic_DNA"/>
</dbReference>
<gene>
    <name evidence="3" type="ORF">DPMN_062114</name>
</gene>
<evidence type="ECO:0000313" key="3">
    <source>
        <dbReference type="EMBL" id="KAH3719283.1"/>
    </source>
</evidence>
<feature type="domain" description="Reelin" evidence="2">
    <location>
        <begin position="167"/>
        <end position="232"/>
    </location>
</feature>
<dbReference type="CDD" id="cd08544">
    <property type="entry name" value="Reeler"/>
    <property type="match status" value="1"/>
</dbReference>
<name>A0A9D4HJ26_DREPO</name>
<reference evidence="3" key="1">
    <citation type="journal article" date="2019" name="bioRxiv">
        <title>The Genome of the Zebra Mussel, Dreissena polymorpha: A Resource for Invasive Species Research.</title>
        <authorList>
            <person name="McCartney M.A."/>
            <person name="Auch B."/>
            <person name="Kono T."/>
            <person name="Mallez S."/>
            <person name="Zhang Y."/>
            <person name="Obille A."/>
            <person name="Becker A."/>
            <person name="Abrahante J.E."/>
            <person name="Garbe J."/>
            <person name="Badalamenti J.P."/>
            <person name="Herman A."/>
            <person name="Mangelson H."/>
            <person name="Liachko I."/>
            <person name="Sullivan S."/>
            <person name="Sone E.D."/>
            <person name="Koren S."/>
            <person name="Silverstein K.A.T."/>
            <person name="Beckman K.B."/>
            <person name="Gohl D.M."/>
        </authorList>
    </citation>
    <scope>NUCLEOTIDE SEQUENCE</scope>
    <source>
        <strain evidence="3">Duluth1</strain>
        <tissue evidence="3">Whole animal</tissue>
    </source>
</reference>
<evidence type="ECO:0000259" key="2">
    <source>
        <dbReference type="Pfam" id="PF02014"/>
    </source>
</evidence>
<dbReference type="AlphaFoldDB" id="A0A9D4HJ26"/>
<sequence>MKPGHGSNVRQTRHTPYIIDTNMDGYVPCDNQQQQNCGVLVRIRGRIGATNGGQFKGFLLQARTKTPEGVLQYVGEYRYVNGQPVVARNNANQINGARMSGQFGGNFNPIGGDVPMALGQVGPPGFPGSPGVFPPGGGPNAPFPGNNGPFPGNTGAFPGNTGFPANTIGGINSLVNSNVMVQRMQCVRGTAVTHTENSIKNVVSLIWIPPMGFNQPVEFVATVVQDYNTFWMGHRSKRLNARPALRNRPGGIASTARFFSVAGASHVTSGFVVVLMSLVSLLFVML</sequence>
<keyword evidence="1" id="KW-0812">Transmembrane</keyword>
<proteinExistence type="predicted"/>
<keyword evidence="4" id="KW-1185">Reference proteome</keyword>
<evidence type="ECO:0000256" key="1">
    <source>
        <dbReference type="SAM" id="Phobius"/>
    </source>
</evidence>
<dbReference type="GO" id="GO:0016020">
    <property type="term" value="C:membrane"/>
    <property type="evidence" value="ECO:0007669"/>
    <property type="project" value="TreeGrafter"/>
</dbReference>
<reference evidence="3" key="2">
    <citation type="submission" date="2020-11" db="EMBL/GenBank/DDBJ databases">
        <authorList>
            <person name="McCartney M.A."/>
            <person name="Auch B."/>
            <person name="Kono T."/>
            <person name="Mallez S."/>
            <person name="Becker A."/>
            <person name="Gohl D.M."/>
            <person name="Silverstein K.A.T."/>
            <person name="Koren S."/>
            <person name="Bechman K.B."/>
            <person name="Herman A."/>
            <person name="Abrahante J.E."/>
            <person name="Garbe J."/>
        </authorList>
    </citation>
    <scope>NUCLEOTIDE SEQUENCE</scope>
    <source>
        <strain evidence="3">Duluth1</strain>
        <tissue evidence="3">Whole animal</tissue>
    </source>
</reference>
<feature type="domain" description="Reelin" evidence="2">
    <location>
        <begin position="1"/>
        <end position="79"/>
    </location>
</feature>
<dbReference type="InterPro" id="IPR002861">
    <property type="entry name" value="Reeler_dom"/>
</dbReference>
<evidence type="ECO:0000313" key="4">
    <source>
        <dbReference type="Proteomes" id="UP000828390"/>
    </source>
</evidence>
<dbReference type="PANTHER" id="PTHR45828:SF33">
    <property type="entry name" value="DOMON DOMAIN-CONTAINING PROTEIN"/>
    <property type="match status" value="1"/>
</dbReference>